<sequence>MKSIFWLIFAALMIGLTACSADITLNTDADQVAQNAAQIADFEPPSGFSPEFSASLKGYILVSYRVQGENSHLYLIQSSDPQDADQLTRMLGQMVPNTRDVQSRTTVLENRTITLRGEETTLILSEGVNSEGDRYRQATAAFTGKGGPALVSFSQPLERWSTDTVLTFLVSLR</sequence>
<evidence type="ECO:0000313" key="3">
    <source>
        <dbReference type="EMBL" id="KPL76182.1"/>
    </source>
</evidence>
<keyword evidence="1" id="KW-0732">Signal</keyword>
<gene>
    <name evidence="3" type="ORF">ADN01_16650</name>
    <name evidence="2" type="ORF">LSAC_02952</name>
</gene>
<dbReference type="OrthoDB" id="166918at2"/>
<organism evidence="2">
    <name type="scientific">Levilinea saccharolytica</name>
    <dbReference type="NCBI Taxonomy" id="229921"/>
    <lineage>
        <taxon>Bacteria</taxon>
        <taxon>Bacillati</taxon>
        <taxon>Chloroflexota</taxon>
        <taxon>Anaerolineae</taxon>
        <taxon>Anaerolineales</taxon>
        <taxon>Anaerolineaceae</taxon>
        <taxon>Levilinea</taxon>
    </lineage>
</organism>
<feature type="chain" id="PRO_5007418814" description="Lipoprotein" evidence="1">
    <location>
        <begin position="22"/>
        <end position="173"/>
    </location>
</feature>
<name>A0A0N0RDF7_9CHLR</name>
<dbReference type="EMBL" id="LGCM01000064">
    <property type="protein sequence ID" value="KPL76182.1"/>
    <property type="molecule type" value="Genomic_DNA"/>
</dbReference>
<dbReference type="STRING" id="229921.ADN01_16650"/>
<dbReference type="AlphaFoldDB" id="A0A0N0RDF7"/>
<dbReference type="Proteomes" id="UP000050501">
    <property type="component" value="Unassembled WGS sequence"/>
</dbReference>
<evidence type="ECO:0000313" key="4">
    <source>
        <dbReference type="Proteomes" id="UP000050501"/>
    </source>
</evidence>
<accession>A0A0N0RDF7</accession>
<feature type="signal peptide" evidence="1">
    <location>
        <begin position="1"/>
        <end position="21"/>
    </location>
</feature>
<dbReference type="RefSeq" id="WP_062419363.1">
    <property type="nucleotide sequence ID" value="NZ_BBXZ01000157.1"/>
</dbReference>
<proteinExistence type="predicted"/>
<evidence type="ECO:0000256" key="1">
    <source>
        <dbReference type="SAM" id="SignalP"/>
    </source>
</evidence>
<protein>
    <recommendedName>
        <fullName evidence="5">Lipoprotein</fullName>
    </recommendedName>
</protein>
<dbReference type="EMBL" id="DF967975">
    <property type="protein sequence ID" value="GAP19054.1"/>
    <property type="molecule type" value="Genomic_DNA"/>
</dbReference>
<reference evidence="2" key="1">
    <citation type="journal article" date="2015" name="Genome Announc.">
        <title>Draft Genome Sequences of Anaerolinea thermolimosa IMO-1, Bellilinea caldifistulae GOMI-1, Leptolinea tardivitalis YMTK-2, Levilinea saccharolytica KIBI-1, Longilinea arvoryzae KOME-1, Previously Described as Members of the Class Anaerolineae (Chloroflexi).</title>
        <authorList>
            <person name="Matsuura N."/>
            <person name="Tourlousse M.D."/>
            <person name="Ohashi A."/>
            <person name="Hugenholtz P."/>
            <person name="Sekiguchi Y."/>
        </authorList>
    </citation>
    <scope>NUCLEOTIDE SEQUENCE</scope>
    <source>
        <strain evidence="2">KIBI-1</strain>
    </source>
</reference>
<reference evidence="3 4" key="2">
    <citation type="submission" date="2015-07" db="EMBL/GenBank/DDBJ databases">
        <title>Genome sequence of Levilinea saccharolytica DSM 16555.</title>
        <authorList>
            <person name="Hemp J."/>
            <person name="Ward L.M."/>
            <person name="Pace L.A."/>
            <person name="Fischer W.W."/>
        </authorList>
    </citation>
    <scope>NUCLEOTIDE SEQUENCE [LARGE SCALE GENOMIC DNA]</scope>
    <source>
        <strain evidence="3 4">KIBI-1</strain>
    </source>
</reference>
<evidence type="ECO:0000313" key="2">
    <source>
        <dbReference type="EMBL" id="GAP19054.1"/>
    </source>
</evidence>
<keyword evidence="4" id="KW-1185">Reference proteome</keyword>
<evidence type="ECO:0008006" key="5">
    <source>
        <dbReference type="Google" id="ProtNLM"/>
    </source>
</evidence>
<dbReference type="PROSITE" id="PS51257">
    <property type="entry name" value="PROKAR_LIPOPROTEIN"/>
    <property type="match status" value="1"/>
</dbReference>